<dbReference type="GO" id="GO:0008757">
    <property type="term" value="F:S-adenosylmethionine-dependent methyltransferase activity"/>
    <property type="evidence" value="ECO:0007669"/>
    <property type="project" value="InterPro"/>
</dbReference>
<dbReference type="Pfam" id="PF08241">
    <property type="entry name" value="Methyltransf_11"/>
    <property type="match status" value="1"/>
</dbReference>
<dbReference type="RefSeq" id="WP_040096749.1">
    <property type="nucleotide sequence ID" value="NZ_JWJD01000001.1"/>
</dbReference>
<dbReference type="Proteomes" id="UP000035068">
    <property type="component" value="Unassembled WGS sequence"/>
</dbReference>
<name>A0A0C2EH83_9BACT</name>
<dbReference type="SUPFAM" id="SSF158997">
    <property type="entry name" value="Trm112p-like"/>
    <property type="match status" value="1"/>
</dbReference>
<organism evidence="2 3">
    <name type="scientific">Geoalkalibacter ferrihydriticus DSM 17813</name>
    <dbReference type="NCBI Taxonomy" id="1121915"/>
    <lineage>
        <taxon>Bacteria</taxon>
        <taxon>Pseudomonadati</taxon>
        <taxon>Thermodesulfobacteriota</taxon>
        <taxon>Desulfuromonadia</taxon>
        <taxon>Desulfuromonadales</taxon>
        <taxon>Geoalkalibacteraceae</taxon>
        <taxon>Geoalkalibacter</taxon>
    </lineage>
</organism>
<dbReference type="Gene3D" id="3.40.50.150">
    <property type="entry name" value="Vaccinia Virus protein VP39"/>
    <property type="match status" value="1"/>
</dbReference>
<dbReference type="InterPro" id="IPR005651">
    <property type="entry name" value="Trm112-like"/>
</dbReference>
<evidence type="ECO:0000259" key="1">
    <source>
        <dbReference type="Pfam" id="PF08241"/>
    </source>
</evidence>
<comment type="caution">
    <text evidence="2">The sequence shown here is derived from an EMBL/GenBank/DDBJ whole genome shotgun (WGS) entry which is preliminary data.</text>
</comment>
<evidence type="ECO:0000313" key="2">
    <source>
        <dbReference type="EMBL" id="KIH78033.1"/>
    </source>
</evidence>
<protein>
    <recommendedName>
        <fullName evidence="1">Methyltransferase type 11 domain-containing protein</fullName>
    </recommendedName>
</protein>
<dbReference type="InterPro" id="IPR013216">
    <property type="entry name" value="Methyltransf_11"/>
</dbReference>
<dbReference type="Gene3D" id="2.20.25.10">
    <property type="match status" value="1"/>
</dbReference>
<accession>A0A0C2EH83</accession>
<evidence type="ECO:0000313" key="3">
    <source>
        <dbReference type="Proteomes" id="UP000035068"/>
    </source>
</evidence>
<dbReference type="InterPro" id="IPR029063">
    <property type="entry name" value="SAM-dependent_MTases_sf"/>
</dbReference>
<dbReference type="EMBL" id="JWJD01000001">
    <property type="protein sequence ID" value="KIH78033.1"/>
    <property type="molecule type" value="Genomic_DNA"/>
</dbReference>
<dbReference type="CDD" id="cd02440">
    <property type="entry name" value="AdoMet_MTases"/>
    <property type="match status" value="1"/>
</dbReference>
<keyword evidence="3" id="KW-1185">Reference proteome</keyword>
<reference evidence="2 3" key="1">
    <citation type="submission" date="2014-12" db="EMBL/GenBank/DDBJ databases">
        <title>Genomes of Geoalkalibacter ferrihydriticus and Geoalkalibacter subterraneus, two haloalkaliphilic metal-reducing members of the Geobacteraceae.</title>
        <authorList>
            <person name="Badalamenti J.P."/>
            <person name="Torres C.I."/>
            <person name="Krajmalnik-Brown R."/>
            <person name="Bond D.R."/>
        </authorList>
    </citation>
    <scope>NUCLEOTIDE SEQUENCE [LARGE SCALE GENOMIC DNA]</scope>
    <source>
        <strain evidence="2 3">DSM 17813</strain>
    </source>
</reference>
<dbReference type="SUPFAM" id="SSF53335">
    <property type="entry name" value="S-adenosyl-L-methionine-dependent methyltransferases"/>
    <property type="match status" value="1"/>
</dbReference>
<dbReference type="PANTHER" id="PTHR45445">
    <property type="match status" value="1"/>
</dbReference>
<feature type="domain" description="Methyltransferase type 11" evidence="1">
    <location>
        <begin position="112"/>
        <end position="227"/>
    </location>
</feature>
<proteinExistence type="predicted"/>
<gene>
    <name evidence="2" type="ORF">GFER_05420</name>
</gene>
<dbReference type="Pfam" id="PF03966">
    <property type="entry name" value="Trm112p"/>
    <property type="match status" value="1"/>
</dbReference>
<dbReference type="AlphaFoldDB" id="A0A0C2EH83"/>
<dbReference type="PANTHER" id="PTHR45445:SF2">
    <property type="entry name" value="METHYLTRANSFERASE TYPE 11 DOMAIN-CONTAINING PROTEIN"/>
    <property type="match status" value="1"/>
</dbReference>
<sequence length="309" mass="34040">MEQSLTQCLICPACLPQELSLRLEVHESAGGEVDRGGLHCRECGRVYPVAEGIAVLLPGGAESPTEEDRYCRPQLASAYLWSHFADLWDDPDVSAAYLGWADLFDGAAGPALDAGCAVGRLTLELAAAGDFALGIDRSLPFIRLARALARRGTLEFDLTEEGLLGEKHCIRLPERLRGVRAEFLVADALALPFPKSFFARTASLNLLDKVADPRRHLAELDRVCTRDSGVLLISDPYSWSRECAAPERWLGGTSEGPWAGRGRDNLRGILTRDCTPPWRVGGEGTMPWVIRNHARHFELIRSHYLLAER</sequence>